<comment type="caution">
    <text evidence="1">The sequence shown here is derived from an EMBL/GenBank/DDBJ whole genome shotgun (WGS) entry which is preliminary data.</text>
</comment>
<gene>
    <name evidence="1" type="ORF">CEXT_560021</name>
</gene>
<evidence type="ECO:0000313" key="1">
    <source>
        <dbReference type="EMBL" id="GIY26149.1"/>
    </source>
</evidence>
<name>A0AAV4RWX6_CAEEX</name>
<dbReference type="Proteomes" id="UP001054945">
    <property type="component" value="Unassembled WGS sequence"/>
</dbReference>
<evidence type="ECO:0000313" key="2">
    <source>
        <dbReference type="Proteomes" id="UP001054945"/>
    </source>
</evidence>
<keyword evidence="2" id="KW-1185">Reference proteome</keyword>
<reference evidence="1 2" key="1">
    <citation type="submission" date="2021-06" db="EMBL/GenBank/DDBJ databases">
        <title>Caerostris extrusa draft genome.</title>
        <authorList>
            <person name="Kono N."/>
            <person name="Arakawa K."/>
        </authorList>
    </citation>
    <scope>NUCLEOTIDE SEQUENCE [LARGE SCALE GENOMIC DNA]</scope>
</reference>
<dbReference type="AlphaFoldDB" id="A0AAV4RWX6"/>
<proteinExistence type="predicted"/>
<accession>A0AAV4RWX6</accession>
<organism evidence="1 2">
    <name type="scientific">Caerostris extrusa</name>
    <name type="common">Bark spider</name>
    <name type="synonym">Caerostris bankana</name>
    <dbReference type="NCBI Taxonomy" id="172846"/>
    <lineage>
        <taxon>Eukaryota</taxon>
        <taxon>Metazoa</taxon>
        <taxon>Ecdysozoa</taxon>
        <taxon>Arthropoda</taxon>
        <taxon>Chelicerata</taxon>
        <taxon>Arachnida</taxon>
        <taxon>Araneae</taxon>
        <taxon>Araneomorphae</taxon>
        <taxon>Entelegynae</taxon>
        <taxon>Araneoidea</taxon>
        <taxon>Araneidae</taxon>
        <taxon>Caerostris</taxon>
    </lineage>
</organism>
<protein>
    <submittedName>
        <fullName evidence="1">Uncharacterized protein</fullName>
    </submittedName>
</protein>
<sequence length="76" mass="9117">MDVDSFITFDLFKIFDTEETLKSFLKEKIKDEKFCVVSIIGKTSLEYPDFKEHLIAESLNREIFQRHEKKREKEKG</sequence>
<dbReference type="EMBL" id="BPLR01008633">
    <property type="protein sequence ID" value="GIY26149.1"/>
    <property type="molecule type" value="Genomic_DNA"/>
</dbReference>